<protein>
    <submittedName>
        <fullName evidence="2">Uncharacterized protein</fullName>
    </submittedName>
</protein>
<dbReference type="Proteomes" id="UP000076532">
    <property type="component" value="Unassembled WGS sequence"/>
</dbReference>
<proteinExistence type="predicted"/>
<accession>A0A166TWM4</accession>
<feature type="region of interest" description="Disordered" evidence="1">
    <location>
        <begin position="28"/>
        <end position="56"/>
    </location>
</feature>
<dbReference type="AlphaFoldDB" id="A0A166TWM4"/>
<feature type="compositionally biased region" description="Basic and acidic residues" evidence="1">
    <location>
        <begin position="28"/>
        <end position="44"/>
    </location>
</feature>
<gene>
    <name evidence="2" type="ORF">FIBSPDRAFT_945547</name>
</gene>
<evidence type="ECO:0000313" key="2">
    <source>
        <dbReference type="EMBL" id="KZP31064.1"/>
    </source>
</evidence>
<reference evidence="2 3" key="1">
    <citation type="journal article" date="2016" name="Mol. Biol. Evol.">
        <title>Comparative Genomics of Early-Diverging Mushroom-Forming Fungi Provides Insights into the Origins of Lignocellulose Decay Capabilities.</title>
        <authorList>
            <person name="Nagy L.G."/>
            <person name="Riley R."/>
            <person name="Tritt A."/>
            <person name="Adam C."/>
            <person name="Daum C."/>
            <person name="Floudas D."/>
            <person name="Sun H."/>
            <person name="Yadav J.S."/>
            <person name="Pangilinan J."/>
            <person name="Larsson K.H."/>
            <person name="Matsuura K."/>
            <person name="Barry K."/>
            <person name="Labutti K."/>
            <person name="Kuo R."/>
            <person name="Ohm R.A."/>
            <person name="Bhattacharya S.S."/>
            <person name="Shirouzu T."/>
            <person name="Yoshinaga Y."/>
            <person name="Martin F.M."/>
            <person name="Grigoriev I.V."/>
            <person name="Hibbett D.S."/>
        </authorList>
    </citation>
    <scope>NUCLEOTIDE SEQUENCE [LARGE SCALE GENOMIC DNA]</scope>
    <source>
        <strain evidence="2 3">CBS 109695</strain>
    </source>
</reference>
<evidence type="ECO:0000313" key="3">
    <source>
        <dbReference type="Proteomes" id="UP000076532"/>
    </source>
</evidence>
<evidence type="ECO:0000256" key="1">
    <source>
        <dbReference type="SAM" id="MobiDB-lite"/>
    </source>
</evidence>
<sequence>MLRSDAQNADKYYRLKYDAAVRSPARKEDVEAQKASKAASRDENDPVEVISQKRRKAEPSVVALCGDGALYDAHQWKESYAVRGVWDDFEYVLDCSGLRVSGCHIGAECVATFIPQALGD</sequence>
<keyword evidence="3" id="KW-1185">Reference proteome</keyword>
<name>A0A166TWM4_9AGAM</name>
<organism evidence="2 3">
    <name type="scientific">Athelia psychrophila</name>
    <dbReference type="NCBI Taxonomy" id="1759441"/>
    <lineage>
        <taxon>Eukaryota</taxon>
        <taxon>Fungi</taxon>
        <taxon>Dikarya</taxon>
        <taxon>Basidiomycota</taxon>
        <taxon>Agaricomycotina</taxon>
        <taxon>Agaricomycetes</taxon>
        <taxon>Agaricomycetidae</taxon>
        <taxon>Atheliales</taxon>
        <taxon>Atheliaceae</taxon>
        <taxon>Athelia</taxon>
    </lineage>
</organism>
<dbReference type="EMBL" id="KV417491">
    <property type="protein sequence ID" value="KZP31064.1"/>
    <property type="molecule type" value="Genomic_DNA"/>
</dbReference>